<dbReference type="PANTHER" id="PTHR36984">
    <property type="entry name" value="CRISPR-ASSOCIATED ENDORIBONUCLEASE CAS6 1"/>
    <property type="match status" value="1"/>
</dbReference>
<comment type="similarity">
    <text evidence="1">Belongs to the CRISPR-associated protein Cas6/Cse3/CasE family.</text>
</comment>
<keyword evidence="2" id="KW-0694">RNA-binding</keyword>
<dbReference type="Gene3D" id="3.30.70.1900">
    <property type="match status" value="1"/>
</dbReference>
<evidence type="ECO:0000256" key="2">
    <source>
        <dbReference type="ARBA" id="ARBA00022884"/>
    </source>
</evidence>
<dbReference type="Proteomes" id="UP001596500">
    <property type="component" value="Unassembled WGS sequence"/>
</dbReference>
<comment type="caution">
    <text evidence="5">The sequence shown here is derived from an EMBL/GenBank/DDBJ whole genome shotgun (WGS) entry which is preliminary data.</text>
</comment>
<reference evidence="6" key="1">
    <citation type="journal article" date="2019" name="Int. J. Syst. Evol. Microbiol.">
        <title>The Global Catalogue of Microorganisms (GCM) 10K type strain sequencing project: providing services to taxonomists for standard genome sequencing and annotation.</title>
        <authorList>
            <consortium name="The Broad Institute Genomics Platform"/>
            <consortium name="The Broad Institute Genome Sequencing Center for Infectious Disease"/>
            <person name="Wu L."/>
            <person name="Ma J."/>
        </authorList>
    </citation>
    <scope>NUCLEOTIDE SEQUENCE [LARGE SCALE GENOMIC DNA]</scope>
    <source>
        <strain evidence="6">CGMCC 1.12942</strain>
    </source>
</reference>
<dbReference type="Pfam" id="PF01881">
    <property type="entry name" value="Cas_Cas6_C"/>
    <property type="match status" value="1"/>
</dbReference>
<accession>A0ABW2RLL6</accession>
<name>A0ABW2RLL6_9BACL</name>
<evidence type="ECO:0000259" key="4">
    <source>
        <dbReference type="Pfam" id="PF01881"/>
    </source>
</evidence>
<gene>
    <name evidence="5" type="ORF">ACFQNG_12795</name>
</gene>
<protein>
    <submittedName>
        <fullName evidence="5">CRISPR-associated endoribonuclease Cas6</fullName>
    </submittedName>
</protein>
<dbReference type="InterPro" id="IPR010156">
    <property type="entry name" value="CRISPR-assoc_prot_Cas6"/>
</dbReference>
<evidence type="ECO:0000313" key="5">
    <source>
        <dbReference type="EMBL" id="MFC7441970.1"/>
    </source>
</evidence>
<feature type="domain" description="CRISPR associated protein Cas6 C-terminal" evidence="4">
    <location>
        <begin position="5"/>
        <end position="117"/>
    </location>
</feature>
<sequence>MQYEPLSPIVVPVQQGERLHYCHPLESQFYDSLRQSISQWYQIKWGEPMGDQSIHVSVLEPARSKLSTTAVLTTFKRKKLKGYLLPLEIQADPNVQQVIYESGLGSYGFQGFGMMEVRK</sequence>
<evidence type="ECO:0000256" key="3">
    <source>
        <dbReference type="ARBA" id="ARBA00023118"/>
    </source>
</evidence>
<dbReference type="InterPro" id="IPR049435">
    <property type="entry name" value="Cas_Cas6_C"/>
</dbReference>
<dbReference type="CDD" id="cd21140">
    <property type="entry name" value="Cas6_I-like"/>
    <property type="match status" value="1"/>
</dbReference>
<dbReference type="PANTHER" id="PTHR36984:SF1">
    <property type="entry name" value="CRISPR-ASSOCIATED ENDORIBONUCLEASE CAS6 1"/>
    <property type="match status" value="1"/>
</dbReference>
<dbReference type="EMBL" id="JBHTBW010000043">
    <property type="protein sequence ID" value="MFC7441970.1"/>
    <property type="molecule type" value="Genomic_DNA"/>
</dbReference>
<proteinExistence type="inferred from homology"/>
<keyword evidence="6" id="KW-1185">Reference proteome</keyword>
<keyword evidence="3" id="KW-0051">Antiviral defense</keyword>
<evidence type="ECO:0000256" key="1">
    <source>
        <dbReference type="ARBA" id="ARBA00005937"/>
    </source>
</evidence>
<evidence type="ECO:0000313" key="6">
    <source>
        <dbReference type="Proteomes" id="UP001596500"/>
    </source>
</evidence>
<organism evidence="5 6">
    <name type="scientific">Laceyella putida</name>
    <dbReference type="NCBI Taxonomy" id="110101"/>
    <lineage>
        <taxon>Bacteria</taxon>
        <taxon>Bacillati</taxon>
        <taxon>Bacillota</taxon>
        <taxon>Bacilli</taxon>
        <taxon>Bacillales</taxon>
        <taxon>Thermoactinomycetaceae</taxon>
        <taxon>Laceyella</taxon>
    </lineage>
</organism>
<dbReference type="RefSeq" id="WP_379865539.1">
    <property type="nucleotide sequence ID" value="NZ_JBHTBW010000043.1"/>
</dbReference>